<accession>A0A8T0PAL7</accession>
<feature type="region of interest" description="Disordered" evidence="7">
    <location>
        <begin position="262"/>
        <end position="285"/>
    </location>
</feature>
<dbReference type="Gene3D" id="3.40.50.300">
    <property type="entry name" value="P-loop containing nucleotide triphosphate hydrolases"/>
    <property type="match status" value="1"/>
</dbReference>
<evidence type="ECO:0000313" key="13">
    <source>
        <dbReference type="Proteomes" id="UP000823388"/>
    </source>
</evidence>
<dbReference type="GO" id="GO:0009626">
    <property type="term" value="P:plant-type hypersensitive response"/>
    <property type="evidence" value="ECO:0007669"/>
    <property type="project" value="UniProtKB-ARBA"/>
</dbReference>
<evidence type="ECO:0000259" key="11">
    <source>
        <dbReference type="Pfam" id="PF23598"/>
    </source>
</evidence>
<dbReference type="GO" id="GO:0043531">
    <property type="term" value="F:ADP binding"/>
    <property type="evidence" value="ECO:0007669"/>
    <property type="project" value="InterPro"/>
</dbReference>
<keyword evidence="13" id="KW-1185">Reference proteome</keyword>
<dbReference type="Gene3D" id="1.10.10.10">
    <property type="entry name" value="Winged helix-like DNA-binding domain superfamily/Winged helix DNA-binding domain"/>
    <property type="match status" value="1"/>
</dbReference>
<comment type="similarity">
    <text evidence="1">Belongs to the disease resistance NB-LRR family.</text>
</comment>
<feature type="domain" description="Disease resistance protein winged helix" evidence="10">
    <location>
        <begin position="530"/>
        <end position="599"/>
    </location>
</feature>
<feature type="compositionally biased region" description="Basic and acidic residues" evidence="7">
    <location>
        <begin position="392"/>
        <end position="420"/>
    </location>
</feature>
<dbReference type="PANTHER" id="PTHR23155">
    <property type="entry name" value="DISEASE RESISTANCE PROTEIN RP"/>
    <property type="match status" value="1"/>
</dbReference>
<dbReference type="EMBL" id="CM029052">
    <property type="protein sequence ID" value="KAG2558660.1"/>
    <property type="molecule type" value="Genomic_DNA"/>
</dbReference>
<dbReference type="InterPro" id="IPR055414">
    <property type="entry name" value="LRR_R13L4/SHOC2-like"/>
</dbReference>
<proteinExistence type="inferred from homology"/>
<dbReference type="GO" id="GO:0002758">
    <property type="term" value="P:innate immune response-activating signaling pathway"/>
    <property type="evidence" value="ECO:0007669"/>
    <property type="project" value="UniProtKB-ARBA"/>
</dbReference>
<keyword evidence="2" id="KW-0433">Leucine-rich repeat</keyword>
<evidence type="ECO:0000256" key="5">
    <source>
        <dbReference type="ARBA" id="ARBA00022821"/>
    </source>
</evidence>
<feature type="compositionally biased region" description="Basic residues" evidence="7">
    <location>
        <begin position="153"/>
        <end position="164"/>
    </location>
</feature>
<dbReference type="Gene3D" id="1.10.8.430">
    <property type="entry name" value="Helical domain of apoptotic protease-activating factors"/>
    <property type="match status" value="1"/>
</dbReference>
<dbReference type="Gene3D" id="1.20.5.4130">
    <property type="match status" value="1"/>
</dbReference>
<keyword evidence="5" id="KW-0611">Plant defense</keyword>
<evidence type="ECO:0000259" key="10">
    <source>
        <dbReference type="Pfam" id="PF23559"/>
    </source>
</evidence>
<evidence type="ECO:0000259" key="8">
    <source>
        <dbReference type="Pfam" id="PF00931"/>
    </source>
</evidence>
<comment type="caution">
    <text evidence="12">The sequence shown here is derived from an EMBL/GenBank/DDBJ whole genome shotgun (WGS) entry which is preliminary data.</text>
</comment>
<organism evidence="12 13">
    <name type="scientific">Panicum virgatum</name>
    <name type="common">Blackwell switchgrass</name>
    <dbReference type="NCBI Taxonomy" id="38727"/>
    <lineage>
        <taxon>Eukaryota</taxon>
        <taxon>Viridiplantae</taxon>
        <taxon>Streptophyta</taxon>
        <taxon>Embryophyta</taxon>
        <taxon>Tracheophyta</taxon>
        <taxon>Spermatophyta</taxon>
        <taxon>Magnoliopsida</taxon>
        <taxon>Liliopsida</taxon>
        <taxon>Poales</taxon>
        <taxon>Poaceae</taxon>
        <taxon>PACMAD clade</taxon>
        <taxon>Panicoideae</taxon>
        <taxon>Panicodae</taxon>
        <taxon>Paniceae</taxon>
        <taxon>Panicinae</taxon>
        <taxon>Panicum</taxon>
        <taxon>Panicum sect. Hiantes</taxon>
    </lineage>
</organism>
<sequence>MKLTVGASESAMSSLLGKIGSLLAKEYTLISGVRSEIQYMNDELASMHAFLRKIGRAASAGATHDEQTKDWIEQVRDVAYDIEDCVADLAHRLGRQPRGEGLLVGLRRAWYAMTTLWARRDIAAKIVDLKNRAQDVGERRTRYGVQDPSRQHNSGRRQSGRTPHRPYTADHLQSPNPWLVGMTKPVGQEQAVANHGEWLAEARADQRVLAIVGFGGLGKTTMALELQRRFGEKFQSRATVQASQKLNLESLLRDILKQVMPQQEAERKGDARGGGAATAESRTDGMQRWTVKQLKEKLKTQLEQKRYFLLVDDVWSVSSWINIWESLPKNQNGSSIVVTTRFKSVANTCSHQQGRIHMLKPLSYEESKKLFFEIIQDQDPGETKNTTAKSKINKDEPQDTLGDDSKRTNESNDTQEDYRNTKKQSKNSREELSSNINGEESKSTEDSDEFVKLKEDIIRNCGGLPLAIVVVAGLLARRDLNNVSHWKTVKESLTSELDKNLNPEGVTQILNLCYNDLPADQKNCLLYLSIFPKGCSINRRRLTRRWIAEGFIVEKDGKTVEEVAEDTFNELISRNIARPVDHSRNGNVKACQVHDMILEYILFKSSEWNFITVVGGHWLTPTPSNKVRRLSLHSSNPEDARGKIETMNLSHVRSLTVFENLHQLPSYSLKSGILQVLDLEGCKSLNTSQLDKLCKMFHLKYLSLRRAYIKKLPAEIGKLQYLETLDIREADVVELPLSVGRLQKMVHLLGGNKSTRRALKFTEVIAKMTALQTLSGIEISKSSTPDLGSMHNLTKLKKLSILNIEDLHDNNQKYDDLLSAIEYLCGFSLKSLAIDDGFTGFLDSIEDLSTPPKYIHSLELSGKLTRVPGWIKELETLEKLTLSLTSLGTDMLLVLSQLPLLFSLTFSVNAKGQDRNVVEILHKNTMDLGGKIFVPAGGFRSLKLLRFSSPVMPLLSFLERAVPELQRVELQFRLLEGAYGLENLKSLQQVHLRVSQQASEATKVKVSDIRTSVSKHPNNPTVVADEYYE</sequence>
<dbReference type="AlphaFoldDB" id="A0A8T0PAL7"/>
<dbReference type="Pfam" id="PF23598">
    <property type="entry name" value="LRR_14"/>
    <property type="match status" value="1"/>
</dbReference>
<dbReference type="InterPro" id="IPR032675">
    <property type="entry name" value="LRR_dom_sf"/>
</dbReference>
<dbReference type="Proteomes" id="UP000823388">
    <property type="component" value="Chromosome 8N"/>
</dbReference>
<dbReference type="Pfam" id="PF18052">
    <property type="entry name" value="Rx_N"/>
    <property type="match status" value="1"/>
</dbReference>
<keyword evidence="6" id="KW-0175">Coiled coil</keyword>
<dbReference type="InterPro" id="IPR038005">
    <property type="entry name" value="RX-like_CC"/>
</dbReference>
<dbReference type="Pfam" id="PF23559">
    <property type="entry name" value="WHD_DRP"/>
    <property type="match status" value="1"/>
</dbReference>
<dbReference type="InterPro" id="IPR041118">
    <property type="entry name" value="Rx_N"/>
</dbReference>
<dbReference type="InterPro" id="IPR058922">
    <property type="entry name" value="WHD_DRP"/>
</dbReference>
<dbReference type="InterPro" id="IPR044974">
    <property type="entry name" value="Disease_R_plants"/>
</dbReference>
<dbReference type="CDD" id="cd14798">
    <property type="entry name" value="RX-CC_like"/>
    <property type="match status" value="1"/>
</dbReference>
<dbReference type="GO" id="GO:0042742">
    <property type="term" value="P:defense response to bacterium"/>
    <property type="evidence" value="ECO:0007669"/>
    <property type="project" value="UniProtKB-ARBA"/>
</dbReference>
<feature type="region of interest" description="Disordered" evidence="7">
    <location>
        <begin position="137"/>
        <end position="176"/>
    </location>
</feature>
<keyword evidence="3" id="KW-0677">Repeat</keyword>
<name>A0A8T0PAL7_PANVG</name>
<evidence type="ECO:0000313" key="12">
    <source>
        <dbReference type="EMBL" id="KAG2558660.1"/>
    </source>
</evidence>
<protein>
    <submittedName>
        <fullName evidence="12">Uncharacterized protein</fullName>
    </submittedName>
</protein>
<keyword evidence="4" id="KW-0547">Nucleotide-binding</keyword>
<dbReference type="InterPro" id="IPR036388">
    <property type="entry name" value="WH-like_DNA-bd_sf"/>
</dbReference>
<feature type="domain" description="Disease resistance R13L4/SHOC-2-like LRR" evidence="11">
    <location>
        <begin position="651"/>
        <end position="1022"/>
    </location>
</feature>
<evidence type="ECO:0000256" key="3">
    <source>
        <dbReference type="ARBA" id="ARBA00022737"/>
    </source>
</evidence>
<evidence type="ECO:0000256" key="1">
    <source>
        <dbReference type="ARBA" id="ARBA00008894"/>
    </source>
</evidence>
<dbReference type="PRINTS" id="PR00364">
    <property type="entry name" value="DISEASERSIST"/>
</dbReference>
<dbReference type="OrthoDB" id="6161812at2759"/>
<evidence type="ECO:0000256" key="7">
    <source>
        <dbReference type="SAM" id="MobiDB-lite"/>
    </source>
</evidence>
<dbReference type="SUPFAM" id="SSF52540">
    <property type="entry name" value="P-loop containing nucleoside triphosphate hydrolases"/>
    <property type="match status" value="2"/>
</dbReference>
<dbReference type="FunFam" id="1.10.10.10:FF:000322">
    <property type="entry name" value="Probable disease resistance protein At1g63360"/>
    <property type="match status" value="1"/>
</dbReference>
<dbReference type="Pfam" id="PF00931">
    <property type="entry name" value="NB-ARC"/>
    <property type="match status" value="1"/>
</dbReference>
<dbReference type="Gene3D" id="3.80.10.10">
    <property type="entry name" value="Ribonuclease Inhibitor"/>
    <property type="match status" value="1"/>
</dbReference>
<dbReference type="InterPro" id="IPR002182">
    <property type="entry name" value="NB-ARC"/>
</dbReference>
<dbReference type="PANTHER" id="PTHR23155:SF934">
    <property type="entry name" value="OS11G0604900 PROTEIN"/>
    <property type="match status" value="1"/>
</dbReference>
<feature type="domain" description="NB-ARC" evidence="8">
    <location>
        <begin position="189"/>
        <end position="374"/>
    </location>
</feature>
<evidence type="ECO:0000259" key="9">
    <source>
        <dbReference type="Pfam" id="PF18052"/>
    </source>
</evidence>
<feature type="domain" description="Disease resistance N-terminal" evidence="9">
    <location>
        <begin position="11"/>
        <end position="97"/>
    </location>
</feature>
<dbReference type="InterPro" id="IPR027417">
    <property type="entry name" value="P-loop_NTPase"/>
</dbReference>
<dbReference type="SUPFAM" id="SSF52058">
    <property type="entry name" value="L domain-like"/>
    <property type="match status" value="1"/>
</dbReference>
<dbReference type="InterPro" id="IPR042197">
    <property type="entry name" value="Apaf_helical"/>
</dbReference>
<evidence type="ECO:0000256" key="6">
    <source>
        <dbReference type="ARBA" id="ARBA00023054"/>
    </source>
</evidence>
<evidence type="ECO:0000256" key="2">
    <source>
        <dbReference type="ARBA" id="ARBA00022614"/>
    </source>
</evidence>
<reference evidence="12" key="1">
    <citation type="submission" date="2020-05" db="EMBL/GenBank/DDBJ databases">
        <title>WGS assembly of Panicum virgatum.</title>
        <authorList>
            <person name="Lovell J.T."/>
            <person name="Jenkins J."/>
            <person name="Shu S."/>
            <person name="Juenger T.E."/>
            <person name="Schmutz J."/>
        </authorList>
    </citation>
    <scope>NUCLEOTIDE SEQUENCE</scope>
    <source>
        <strain evidence="12">AP13</strain>
    </source>
</reference>
<gene>
    <name evidence="12" type="ORF">PVAP13_8NG283300</name>
</gene>
<feature type="region of interest" description="Disordered" evidence="7">
    <location>
        <begin position="380"/>
        <end position="447"/>
    </location>
</feature>
<evidence type="ECO:0000256" key="4">
    <source>
        <dbReference type="ARBA" id="ARBA00022741"/>
    </source>
</evidence>